<accession>R9P6U0</accession>
<evidence type="ECO:0000256" key="2">
    <source>
        <dbReference type="ARBA" id="ARBA00022552"/>
    </source>
</evidence>
<reference evidence="11" key="1">
    <citation type="journal article" date="2013" name="Genome Announc.">
        <title>Draft genome sequence of the basidiomycetous yeast-like fungus Pseudozyma hubeiensis SY62, which produces an abundant amount of the biosurfactant mannosylerythritol lipids.</title>
        <authorList>
            <person name="Konishi M."/>
            <person name="Hatada Y."/>
            <person name="Horiuchi J."/>
        </authorList>
    </citation>
    <scope>NUCLEOTIDE SEQUENCE [LARGE SCALE GENOMIC DNA]</scope>
    <source>
        <strain evidence="11">SY62</strain>
    </source>
</reference>
<dbReference type="GeneID" id="24109989"/>
<sequence>MQRQKADVYVKQRTQPKSLNKQASIQDDHVTAAPSGYVARSAFKLLQLDDRYKFLRPGRVIVDLGAAPGGWSQAIVERTRSRTAGKVFALDLLPVVGIEGVTSIQGDFLDVETQERLRRMAADAALGSVDENDADKQSEGFVDVVVSDMMANTTGNPITDTEASLELCRAATDFALRTLKRDHHLLQSQERKSPISLASKSSVLVMKYFMSHEADSFRKQVLKKHFHFVKAEKMEASRKESREQFWICIGFKGRQSM</sequence>
<dbReference type="InterPro" id="IPR029063">
    <property type="entry name" value="SAM-dependent_MTases_sf"/>
</dbReference>
<evidence type="ECO:0000256" key="1">
    <source>
        <dbReference type="ARBA" id="ARBA00009258"/>
    </source>
</evidence>
<name>R9P6U0_PSEHS</name>
<proteinExistence type="inferred from homology"/>
<dbReference type="HOGENOM" id="CLU_009422_4_0_1"/>
<evidence type="ECO:0000313" key="11">
    <source>
        <dbReference type="Proteomes" id="UP000014071"/>
    </source>
</evidence>
<dbReference type="Proteomes" id="UP000014071">
    <property type="component" value="Unassembled WGS sequence"/>
</dbReference>
<dbReference type="InterPro" id="IPR050082">
    <property type="entry name" value="RNA_methyltr_RlmE"/>
</dbReference>
<keyword evidence="2" id="KW-0698">rRNA processing</keyword>
<dbReference type="GO" id="GO:0008650">
    <property type="term" value="F:rRNA (uridine-2'-O-)-methyltransferase activity"/>
    <property type="evidence" value="ECO:0007669"/>
    <property type="project" value="TreeGrafter"/>
</dbReference>
<keyword evidence="3 10" id="KW-0489">Methyltransferase</keyword>
<dbReference type="eggNOG" id="KOG4589">
    <property type="taxonomic scope" value="Eukaryota"/>
</dbReference>
<feature type="region of interest" description="Disordered" evidence="8">
    <location>
        <begin position="1"/>
        <end position="23"/>
    </location>
</feature>
<protein>
    <recommendedName>
        <fullName evidence="6">rRNA methyltransferase 2, mitochondrial</fullName>
    </recommendedName>
</protein>
<dbReference type="EMBL" id="DF238808">
    <property type="protein sequence ID" value="GAC97123.1"/>
    <property type="molecule type" value="Genomic_DNA"/>
</dbReference>
<dbReference type="PIRSF" id="PIRSF005461">
    <property type="entry name" value="23S_rRNA_mtase"/>
    <property type="match status" value="1"/>
</dbReference>
<keyword evidence="5 7" id="KW-0949">S-adenosyl-L-methionine</keyword>
<dbReference type="InterPro" id="IPR015507">
    <property type="entry name" value="rRNA-MeTfrase_E"/>
</dbReference>
<organism evidence="10 11">
    <name type="scientific">Pseudozyma hubeiensis (strain SY62)</name>
    <name type="common">Yeast</name>
    <dbReference type="NCBI Taxonomy" id="1305764"/>
    <lineage>
        <taxon>Eukaryota</taxon>
        <taxon>Fungi</taxon>
        <taxon>Dikarya</taxon>
        <taxon>Basidiomycota</taxon>
        <taxon>Ustilaginomycotina</taxon>
        <taxon>Ustilaginomycetes</taxon>
        <taxon>Ustilaginales</taxon>
        <taxon>Ustilaginaceae</taxon>
        <taxon>Pseudozyma</taxon>
    </lineage>
</organism>
<dbReference type="GO" id="GO:0005739">
    <property type="term" value="C:mitochondrion"/>
    <property type="evidence" value="ECO:0007669"/>
    <property type="project" value="TreeGrafter"/>
</dbReference>
<dbReference type="InterPro" id="IPR002877">
    <property type="entry name" value="RNA_MeTrfase_FtsJ_dom"/>
</dbReference>
<dbReference type="RefSeq" id="XP_012190710.1">
    <property type="nucleotide sequence ID" value="XM_012335320.1"/>
</dbReference>
<keyword evidence="4 10" id="KW-0808">Transferase</keyword>
<comment type="similarity">
    <text evidence="1">Belongs to the class I-like SAM-binding methyltransferase superfamily. RNA methyltransferase RlmE family.</text>
</comment>
<dbReference type="OrthoDB" id="20105at2759"/>
<dbReference type="Gene3D" id="3.40.50.150">
    <property type="entry name" value="Vaccinia Virus protein VP39"/>
    <property type="match status" value="1"/>
</dbReference>
<gene>
    <name evidence="10" type="ORF">PHSY_004708</name>
</gene>
<evidence type="ECO:0000256" key="7">
    <source>
        <dbReference type="PIRSR" id="PIRSR005461-1"/>
    </source>
</evidence>
<evidence type="ECO:0000256" key="8">
    <source>
        <dbReference type="SAM" id="MobiDB-lite"/>
    </source>
</evidence>
<keyword evidence="11" id="KW-1185">Reference proteome</keyword>
<dbReference type="HAMAP" id="MF_01547">
    <property type="entry name" value="RNA_methyltr_E"/>
    <property type="match status" value="1"/>
</dbReference>
<dbReference type="Pfam" id="PF01728">
    <property type="entry name" value="FtsJ"/>
    <property type="match status" value="1"/>
</dbReference>
<dbReference type="SUPFAM" id="SSF53335">
    <property type="entry name" value="S-adenosyl-L-methionine-dependent methyltransferases"/>
    <property type="match status" value="1"/>
</dbReference>
<evidence type="ECO:0000256" key="4">
    <source>
        <dbReference type="ARBA" id="ARBA00022679"/>
    </source>
</evidence>
<dbReference type="FunFam" id="3.40.50.150:FF:000332">
    <property type="entry name" value="Ribosomal RNA large subunit methyltransferase J"/>
    <property type="match status" value="1"/>
</dbReference>
<evidence type="ECO:0000256" key="6">
    <source>
        <dbReference type="ARBA" id="ARBA00041184"/>
    </source>
</evidence>
<dbReference type="AlphaFoldDB" id="R9P6U0"/>
<dbReference type="PANTHER" id="PTHR10920:SF18">
    <property type="entry name" value="RRNA METHYLTRANSFERASE 2, MITOCHONDRIAL"/>
    <property type="match status" value="1"/>
</dbReference>
<dbReference type="STRING" id="1305764.R9P6U0"/>
<feature type="domain" description="Ribosomal RNA methyltransferase FtsJ" evidence="9">
    <location>
        <begin position="37"/>
        <end position="251"/>
    </location>
</feature>
<evidence type="ECO:0000256" key="3">
    <source>
        <dbReference type="ARBA" id="ARBA00022603"/>
    </source>
</evidence>
<evidence type="ECO:0000259" key="9">
    <source>
        <dbReference type="Pfam" id="PF01728"/>
    </source>
</evidence>
<feature type="compositionally biased region" description="Basic and acidic residues" evidence="8">
    <location>
        <begin position="1"/>
        <end position="10"/>
    </location>
</feature>
<feature type="compositionally biased region" description="Polar residues" evidence="8">
    <location>
        <begin position="12"/>
        <end position="23"/>
    </location>
</feature>
<evidence type="ECO:0000313" key="10">
    <source>
        <dbReference type="EMBL" id="GAC97123.1"/>
    </source>
</evidence>
<dbReference type="PANTHER" id="PTHR10920">
    <property type="entry name" value="RIBOSOMAL RNA METHYLTRANSFERASE"/>
    <property type="match status" value="1"/>
</dbReference>
<feature type="active site" description="Proton acceptor" evidence="7">
    <location>
        <position position="207"/>
    </location>
</feature>
<evidence type="ECO:0000256" key="5">
    <source>
        <dbReference type="ARBA" id="ARBA00022691"/>
    </source>
</evidence>